<keyword evidence="4" id="KW-1185">Reference proteome</keyword>
<evidence type="ECO:0000259" key="2">
    <source>
        <dbReference type="Pfam" id="PF13391"/>
    </source>
</evidence>
<dbReference type="EMBL" id="ML986623">
    <property type="protein sequence ID" value="KAF2263688.1"/>
    <property type="molecule type" value="Genomic_DNA"/>
</dbReference>
<sequence length="426" mass="48008">MSCESLRPRSKYDAPSHGDGGQNLPTDLNYKVYLRHPGYSDTGNILLALPALDHPQGGIHHETARIACAILANNRWEGFLTESRTGQPTQVDPDGILRGKNYYFRVSQDTADGKYAVVPSFGHWRFPHDNLPQSWTLCEPPKLPLDRPLPRQSSLAEATLARDISCRVTNHIEGTEHAHLVPRSEERWFSENGMFRYTNQQRPGSEPVDDAQNAILLRSDVHTIFDQKRFAVVPKSSTLVVHITAPGSSLELTRLYHNVSLQPLVGVAIHYILARFAWTIFAQSINFIQQGLKRSLCIYIGDGETSVKDFSGEQCRQLFSSGPKSRSQSPRKRQRDTLVAAPEDGEGNEEHIRGRTRRRGLYSSSQESSFVEKLWTTSQDTMPDTDTENEDDALKVRTDGERQSKRQCLARRCDETDVNSTSIIHV</sequence>
<dbReference type="InterPro" id="IPR003615">
    <property type="entry name" value="HNH_nuc"/>
</dbReference>
<feature type="compositionally biased region" description="Basic and acidic residues" evidence="1">
    <location>
        <begin position="1"/>
        <end position="16"/>
    </location>
</feature>
<feature type="region of interest" description="Disordered" evidence="1">
    <location>
        <begin position="318"/>
        <end position="406"/>
    </location>
</feature>
<accession>A0A9P4K9R8</accession>
<evidence type="ECO:0000313" key="4">
    <source>
        <dbReference type="Proteomes" id="UP000800093"/>
    </source>
</evidence>
<feature type="compositionally biased region" description="Polar residues" evidence="1">
    <location>
        <begin position="362"/>
        <end position="382"/>
    </location>
</feature>
<evidence type="ECO:0000313" key="3">
    <source>
        <dbReference type="EMBL" id="KAF2263688.1"/>
    </source>
</evidence>
<feature type="compositionally biased region" description="Basic and acidic residues" evidence="1">
    <location>
        <begin position="392"/>
        <end position="404"/>
    </location>
</feature>
<feature type="domain" description="HNH nuclease" evidence="2">
    <location>
        <begin position="166"/>
        <end position="233"/>
    </location>
</feature>
<protein>
    <recommendedName>
        <fullName evidence="2">HNH nuclease domain-containing protein</fullName>
    </recommendedName>
</protein>
<dbReference type="OrthoDB" id="2142759at2759"/>
<proteinExistence type="predicted"/>
<evidence type="ECO:0000256" key="1">
    <source>
        <dbReference type="SAM" id="MobiDB-lite"/>
    </source>
</evidence>
<feature type="region of interest" description="Disordered" evidence="1">
    <location>
        <begin position="1"/>
        <end position="23"/>
    </location>
</feature>
<comment type="caution">
    <text evidence="3">The sequence shown here is derived from an EMBL/GenBank/DDBJ whole genome shotgun (WGS) entry which is preliminary data.</text>
</comment>
<gene>
    <name evidence="3" type="ORF">CC78DRAFT_496457</name>
</gene>
<reference evidence="4" key="1">
    <citation type="journal article" date="2020" name="Stud. Mycol.">
        <title>101 Dothideomycetes genomes: A test case for predicting lifestyles and emergence of pathogens.</title>
        <authorList>
            <person name="Haridas S."/>
            <person name="Albert R."/>
            <person name="Binder M."/>
            <person name="Bloem J."/>
            <person name="LaButti K."/>
            <person name="Salamov A."/>
            <person name="Andreopoulos B."/>
            <person name="Baker S."/>
            <person name="Barry K."/>
            <person name="Bills G."/>
            <person name="Bluhm B."/>
            <person name="Cannon C."/>
            <person name="Castanera R."/>
            <person name="Culley D."/>
            <person name="Daum C."/>
            <person name="Ezra D."/>
            <person name="Gonzalez J."/>
            <person name="Henrissat B."/>
            <person name="Kuo A."/>
            <person name="Liang C."/>
            <person name="Lipzen A."/>
            <person name="Lutzoni F."/>
            <person name="Magnuson J."/>
            <person name="Mondo S."/>
            <person name="Nolan M."/>
            <person name="Ohm R."/>
            <person name="Pangilinan J."/>
            <person name="Park H.-J."/>
            <person name="Ramirez L."/>
            <person name="Alfaro M."/>
            <person name="Sun H."/>
            <person name="Tritt A."/>
            <person name="Yoshinaga Y."/>
            <person name="Zwiers L.-H."/>
            <person name="Turgeon B."/>
            <person name="Goodwin S."/>
            <person name="Spatafora J."/>
            <person name="Crous P."/>
            <person name="Grigoriev I."/>
        </authorList>
    </citation>
    <scope>NUCLEOTIDE SEQUENCE [LARGE SCALE GENOMIC DNA]</scope>
    <source>
        <strain evidence="4">CBS 304.66</strain>
    </source>
</reference>
<organism evidence="3 4">
    <name type="scientific">Lojkania enalia</name>
    <dbReference type="NCBI Taxonomy" id="147567"/>
    <lineage>
        <taxon>Eukaryota</taxon>
        <taxon>Fungi</taxon>
        <taxon>Dikarya</taxon>
        <taxon>Ascomycota</taxon>
        <taxon>Pezizomycotina</taxon>
        <taxon>Dothideomycetes</taxon>
        <taxon>Pleosporomycetidae</taxon>
        <taxon>Pleosporales</taxon>
        <taxon>Pleosporales incertae sedis</taxon>
        <taxon>Lojkania</taxon>
    </lineage>
</organism>
<name>A0A9P4K9R8_9PLEO</name>
<dbReference type="Pfam" id="PF13391">
    <property type="entry name" value="HNH_2"/>
    <property type="match status" value="1"/>
</dbReference>
<dbReference type="Proteomes" id="UP000800093">
    <property type="component" value="Unassembled WGS sequence"/>
</dbReference>
<dbReference type="AlphaFoldDB" id="A0A9P4K9R8"/>